<feature type="transmembrane region" description="Helical" evidence="1">
    <location>
        <begin position="128"/>
        <end position="146"/>
    </location>
</feature>
<keyword evidence="1" id="KW-1133">Transmembrane helix</keyword>
<keyword evidence="1" id="KW-0812">Transmembrane</keyword>
<name>A0ABV3QZC3_9HYPH</name>
<evidence type="ECO:0000313" key="2">
    <source>
        <dbReference type="EMBL" id="MEW9806447.1"/>
    </source>
</evidence>
<dbReference type="InterPro" id="IPR018706">
    <property type="entry name" value="DUF2214_membrane"/>
</dbReference>
<feature type="transmembrane region" description="Helical" evidence="1">
    <location>
        <begin position="41"/>
        <end position="66"/>
    </location>
</feature>
<feature type="transmembrane region" description="Helical" evidence="1">
    <location>
        <begin position="78"/>
        <end position="95"/>
    </location>
</feature>
<keyword evidence="1" id="KW-0472">Membrane</keyword>
<comment type="caution">
    <text evidence="2">The sequence shown here is derived from an EMBL/GenBank/DDBJ whole genome shotgun (WGS) entry which is preliminary data.</text>
</comment>
<keyword evidence="3" id="KW-1185">Reference proteome</keyword>
<dbReference type="RefSeq" id="WP_367723507.1">
    <property type="nucleotide sequence ID" value="NZ_JBFOCI010000002.1"/>
</dbReference>
<proteinExistence type="predicted"/>
<gene>
    <name evidence="2" type="ORF">ABUE31_10665</name>
</gene>
<feature type="transmembrane region" description="Helical" evidence="1">
    <location>
        <begin position="6"/>
        <end position="29"/>
    </location>
</feature>
<evidence type="ECO:0000313" key="3">
    <source>
        <dbReference type="Proteomes" id="UP001556196"/>
    </source>
</evidence>
<evidence type="ECO:0000256" key="1">
    <source>
        <dbReference type="SAM" id="Phobius"/>
    </source>
</evidence>
<dbReference type="Proteomes" id="UP001556196">
    <property type="component" value="Unassembled WGS sequence"/>
</dbReference>
<reference evidence="2 3" key="1">
    <citation type="submission" date="2024-06" db="EMBL/GenBank/DDBJ databases">
        <authorList>
            <person name="Tuo L."/>
        </authorList>
    </citation>
    <scope>NUCLEOTIDE SEQUENCE [LARGE SCALE GENOMIC DNA]</scope>
    <source>
        <strain evidence="2 3">ZMM04-5</strain>
    </source>
</reference>
<dbReference type="Pfam" id="PF09980">
    <property type="entry name" value="DUF2214"/>
    <property type="match status" value="1"/>
</dbReference>
<sequence length="147" mass="15797">MDVVDLILAILHHFLVFALAGLLAAELALIRPGLSGRNLGLVGRLDGAYGGVAMAVIVVGVCRVIFGLKGWEFYVSNHAFWGKMIAFVIVGLLSIKPTMRILTWRRSGADAVPDTEILAVRSWLKGEVFFLALVLVFAAAMARGFGA</sequence>
<dbReference type="EMBL" id="JBFOCI010000002">
    <property type="protein sequence ID" value="MEW9806447.1"/>
    <property type="molecule type" value="Genomic_DNA"/>
</dbReference>
<organism evidence="2 3">
    <name type="scientific">Mesorhizobium marinum</name>
    <dbReference type="NCBI Taxonomy" id="3228790"/>
    <lineage>
        <taxon>Bacteria</taxon>
        <taxon>Pseudomonadati</taxon>
        <taxon>Pseudomonadota</taxon>
        <taxon>Alphaproteobacteria</taxon>
        <taxon>Hyphomicrobiales</taxon>
        <taxon>Phyllobacteriaceae</taxon>
        <taxon>Mesorhizobium</taxon>
    </lineage>
</organism>
<protein>
    <submittedName>
        <fullName evidence="2">DUF2214 family protein</fullName>
    </submittedName>
</protein>
<accession>A0ABV3QZC3</accession>